<evidence type="ECO:0000313" key="4">
    <source>
        <dbReference type="Proteomes" id="UP000261032"/>
    </source>
</evidence>
<dbReference type="SUPFAM" id="SSF52540">
    <property type="entry name" value="P-loop containing nucleoside triphosphate hydrolases"/>
    <property type="match status" value="1"/>
</dbReference>
<dbReference type="PANTHER" id="PTHR19211">
    <property type="entry name" value="ATP-BINDING TRANSPORT PROTEIN-RELATED"/>
    <property type="match status" value="1"/>
</dbReference>
<dbReference type="Proteomes" id="UP001211987">
    <property type="component" value="Unassembled WGS sequence"/>
</dbReference>
<dbReference type="RefSeq" id="WP_003537685.1">
    <property type="nucleotide sequence ID" value="NZ_AP031443.1"/>
</dbReference>
<dbReference type="InterPro" id="IPR027417">
    <property type="entry name" value="P-loop_NTPase"/>
</dbReference>
<dbReference type="PANTHER" id="PTHR19211:SF65">
    <property type="entry name" value="ABC TRANSPORTER DOMAIN-CONTAINING PROTEIN"/>
    <property type="match status" value="1"/>
</dbReference>
<evidence type="ECO:0008006" key="5">
    <source>
        <dbReference type="Google" id="ProtNLM"/>
    </source>
</evidence>
<evidence type="ECO:0000256" key="1">
    <source>
        <dbReference type="ARBA" id="ARBA00022737"/>
    </source>
</evidence>
<reference evidence="3 4" key="1">
    <citation type="submission" date="2018-08" db="EMBL/GenBank/DDBJ databases">
        <title>A genome reference for cultivated species of the human gut microbiota.</title>
        <authorList>
            <person name="Zou Y."/>
            <person name="Xue W."/>
            <person name="Luo G."/>
        </authorList>
    </citation>
    <scope>NUCLEOTIDE SEQUENCE [LARGE SCALE GENOMIC DNA]</scope>
    <source>
        <strain evidence="3 4">OM06-4</strain>
    </source>
</reference>
<evidence type="ECO:0000313" key="3">
    <source>
        <dbReference type="EMBL" id="RGD83658.1"/>
    </source>
</evidence>
<dbReference type="Gene3D" id="3.40.50.300">
    <property type="entry name" value="P-loop containing nucleotide triphosphate hydrolases"/>
    <property type="match status" value="1"/>
</dbReference>
<dbReference type="Proteomes" id="UP000261032">
    <property type="component" value="Unassembled WGS sequence"/>
</dbReference>
<dbReference type="GO" id="GO:0005524">
    <property type="term" value="F:ATP binding"/>
    <property type="evidence" value="ECO:0007669"/>
    <property type="project" value="TreeGrafter"/>
</dbReference>
<dbReference type="GeneID" id="64195679"/>
<comment type="caution">
    <text evidence="3">The sequence shown here is derived from an EMBL/GenBank/DDBJ whole genome shotgun (WGS) entry which is preliminary data.</text>
</comment>
<gene>
    <name evidence="3" type="ORF">DXB93_12765</name>
    <name evidence="2" type="ORF">PM738_04890</name>
</gene>
<protein>
    <recommendedName>
        <fullName evidence="5">ABC transporter ATP-binding protein</fullName>
    </recommendedName>
</protein>
<evidence type="ECO:0000313" key="2">
    <source>
        <dbReference type="EMBL" id="MDB7083131.1"/>
    </source>
</evidence>
<dbReference type="AlphaFoldDB" id="A0A3E3AF47"/>
<dbReference type="EMBL" id="QUSL01000022">
    <property type="protein sequence ID" value="RGD83658.1"/>
    <property type="molecule type" value="Genomic_DNA"/>
</dbReference>
<reference evidence="2" key="2">
    <citation type="submission" date="2023-01" db="EMBL/GenBank/DDBJ databases">
        <title>Human gut microbiome strain richness.</title>
        <authorList>
            <person name="Chen-Liaw A."/>
        </authorList>
    </citation>
    <scope>NUCLEOTIDE SEQUENCE</scope>
    <source>
        <strain evidence="2">1001217st2_G6_1001217B_191108</strain>
    </source>
</reference>
<proteinExistence type="predicted"/>
<organism evidence="3 4">
    <name type="scientific">Thomasclavelia ramosa</name>
    <dbReference type="NCBI Taxonomy" id="1547"/>
    <lineage>
        <taxon>Bacteria</taxon>
        <taxon>Bacillati</taxon>
        <taxon>Bacillota</taxon>
        <taxon>Erysipelotrichia</taxon>
        <taxon>Erysipelotrichales</taxon>
        <taxon>Coprobacillaceae</taxon>
        <taxon>Thomasclavelia</taxon>
    </lineage>
</organism>
<name>A0A3E3AF47_9FIRM</name>
<dbReference type="EMBL" id="JAQLKE010000005">
    <property type="protein sequence ID" value="MDB7083131.1"/>
    <property type="molecule type" value="Genomic_DNA"/>
</dbReference>
<keyword evidence="1" id="KW-0677">Repeat</keyword>
<sequence length="64" mass="7356">MYVAIITSHLLILDEPTNHLDQEIKKALAKAIKNYSSSAILVCHEPDFYQELVDHIIKIENCNF</sequence>
<dbReference type="InterPro" id="IPR050611">
    <property type="entry name" value="ABCF"/>
</dbReference>
<accession>A0A3E3AF47</accession>